<feature type="region of interest" description="Disordered" evidence="1">
    <location>
        <begin position="21"/>
        <end position="65"/>
    </location>
</feature>
<feature type="compositionally biased region" description="Polar residues" evidence="1">
    <location>
        <begin position="42"/>
        <end position="52"/>
    </location>
</feature>
<dbReference type="AlphaFoldDB" id="A0A5D3BS40"/>
<evidence type="ECO:0000259" key="2">
    <source>
        <dbReference type="Pfam" id="PF04937"/>
    </source>
</evidence>
<name>A0A5D3BS40_CUCMM</name>
<feature type="compositionally biased region" description="Basic and acidic residues" evidence="1">
    <location>
        <begin position="21"/>
        <end position="32"/>
    </location>
</feature>
<dbReference type="InterPro" id="IPR007021">
    <property type="entry name" value="DUF659"/>
</dbReference>
<dbReference type="PANTHER" id="PTHR32166">
    <property type="entry name" value="OSJNBA0013A04.12 PROTEIN"/>
    <property type="match status" value="1"/>
</dbReference>
<feature type="domain" description="DUF659" evidence="2">
    <location>
        <begin position="108"/>
        <end position="222"/>
    </location>
</feature>
<evidence type="ECO:0000313" key="3">
    <source>
        <dbReference type="EMBL" id="TYK02227.1"/>
    </source>
</evidence>
<dbReference type="Proteomes" id="UP000321947">
    <property type="component" value="Unassembled WGS sequence"/>
</dbReference>
<proteinExistence type="predicted"/>
<organism evidence="3 4">
    <name type="scientific">Cucumis melo var. makuwa</name>
    <name type="common">Oriental melon</name>
    <dbReference type="NCBI Taxonomy" id="1194695"/>
    <lineage>
        <taxon>Eukaryota</taxon>
        <taxon>Viridiplantae</taxon>
        <taxon>Streptophyta</taxon>
        <taxon>Embryophyta</taxon>
        <taxon>Tracheophyta</taxon>
        <taxon>Spermatophyta</taxon>
        <taxon>Magnoliopsida</taxon>
        <taxon>eudicotyledons</taxon>
        <taxon>Gunneridae</taxon>
        <taxon>Pentapetalae</taxon>
        <taxon>rosids</taxon>
        <taxon>fabids</taxon>
        <taxon>Cucurbitales</taxon>
        <taxon>Cucurbitaceae</taxon>
        <taxon>Benincaseae</taxon>
        <taxon>Cucumis</taxon>
    </lineage>
</organism>
<accession>A0A5D3BS40</accession>
<comment type="caution">
    <text evidence="3">The sequence shown here is derived from an EMBL/GenBank/DDBJ whole genome shotgun (WGS) entry which is preliminary data.</text>
</comment>
<gene>
    <name evidence="3" type="ORF">E5676_scaffold18G00190</name>
</gene>
<reference evidence="3 4" key="1">
    <citation type="submission" date="2019-08" db="EMBL/GenBank/DDBJ databases">
        <title>Draft genome sequences of two oriental melons (Cucumis melo L. var makuwa).</title>
        <authorList>
            <person name="Kwon S.-Y."/>
        </authorList>
    </citation>
    <scope>NUCLEOTIDE SEQUENCE [LARGE SCALE GENOMIC DNA]</scope>
    <source>
        <strain evidence="4">cv. Chang Bougi</strain>
        <tissue evidence="3">Leaf</tissue>
    </source>
</reference>
<dbReference type="EMBL" id="SSTD01015735">
    <property type="protein sequence ID" value="TYK02227.1"/>
    <property type="molecule type" value="Genomic_DNA"/>
</dbReference>
<evidence type="ECO:0000256" key="1">
    <source>
        <dbReference type="SAM" id="MobiDB-lite"/>
    </source>
</evidence>
<dbReference type="PANTHER" id="PTHR32166:SF74">
    <property type="entry name" value="OS05G0256350 PROTEIN"/>
    <property type="match status" value="1"/>
</dbReference>
<sequence>MVTCSVLKGTLSLRLFMERRGDDEKARKPHSIEDEDEESISVNDRATSSGSSLKKPRQKGSMDAFFTPNPEIVVQNRKNDKGKQTSLNATFAPMMESIGQFGPGLKPPTYHELRVPCLKKELEATNELMRSHKAEWPKVGCTVMADGWTDRRNRILINFLVNSPKGTMFIESIDALSYVKDGKKMFELLDNFVERIGEANVVQVVTNSASANVMVGRLLEAK</sequence>
<dbReference type="Pfam" id="PF04937">
    <property type="entry name" value="DUF659"/>
    <property type="match status" value="1"/>
</dbReference>
<evidence type="ECO:0000313" key="4">
    <source>
        <dbReference type="Proteomes" id="UP000321947"/>
    </source>
</evidence>
<protein>
    <recommendedName>
        <fullName evidence="2">DUF659 domain-containing protein</fullName>
    </recommendedName>
</protein>